<feature type="domain" description="HTH cro/C1-type" evidence="1">
    <location>
        <begin position="18"/>
        <end position="70"/>
    </location>
</feature>
<dbReference type="Proteomes" id="UP000650424">
    <property type="component" value="Unassembled WGS sequence"/>
</dbReference>
<protein>
    <submittedName>
        <fullName evidence="2">Helix-turn-helix domain-containing protein</fullName>
    </submittedName>
</protein>
<sequence>MNIISNTEEYEITLGEHVRQLRLQKNMDRETLSSQAGISLTAIKNLEGGKGATVKTLLKVLRALGRIDWIQSLAPLASINPLLMVNTKSARQRASRQRVGTTLPVVRANAGKP</sequence>
<dbReference type="EMBL" id="JACOGF010000008">
    <property type="protein sequence ID" value="MBC3919186.1"/>
    <property type="molecule type" value="Genomic_DNA"/>
</dbReference>
<organism evidence="2 3">
    <name type="scientific">Undibacterium hunanense</name>
    <dbReference type="NCBI Taxonomy" id="2762292"/>
    <lineage>
        <taxon>Bacteria</taxon>
        <taxon>Pseudomonadati</taxon>
        <taxon>Pseudomonadota</taxon>
        <taxon>Betaproteobacteria</taxon>
        <taxon>Burkholderiales</taxon>
        <taxon>Oxalobacteraceae</taxon>
        <taxon>Undibacterium</taxon>
    </lineage>
</organism>
<dbReference type="Gene3D" id="1.10.260.40">
    <property type="entry name" value="lambda repressor-like DNA-binding domains"/>
    <property type="match status" value="1"/>
</dbReference>
<dbReference type="Pfam" id="PF01381">
    <property type="entry name" value="HTH_3"/>
    <property type="match status" value="1"/>
</dbReference>
<dbReference type="InterPro" id="IPR001387">
    <property type="entry name" value="Cro/C1-type_HTH"/>
</dbReference>
<reference evidence="2 3" key="1">
    <citation type="submission" date="2020-08" db="EMBL/GenBank/DDBJ databases">
        <title>Novel species isolated from subtropical streams in China.</title>
        <authorList>
            <person name="Lu H."/>
        </authorList>
    </citation>
    <scope>NUCLEOTIDE SEQUENCE [LARGE SCALE GENOMIC DNA]</scope>
    <source>
        <strain evidence="2 3">CY18W</strain>
    </source>
</reference>
<accession>A0ABR6ZTH3</accession>
<evidence type="ECO:0000313" key="3">
    <source>
        <dbReference type="Proteomes" id="UP000650424"/>
    </source>
</evidence>
<dbReference type="SUPFAM" id="SSF47413">
    <property type="entry name" value="lambda repressor-like DNA-binding domains"/>
    <property type="match status" value="1"/>
</dbReference>
<dbReference type="CDD" id="cd00093">
    <property type="entry name" value="HTH_XRE"/>
    <property type="match status" value="1"/>
</dbReference>
<name>A0ABR6ZTH3_9BURK</name>
<keyword evidence="3" id="KW-1185">Reference proteome</keyword>
<dbReference type="PROSITE" id="PS50943">
    <property type="entry name" value="HTH_CROC1"/>
    <property type="match status" value="1"/>
</dbReference>
<dbReference type="InterPro" id="IPR010982">
    <property type="entry name" value="Lambda_DNA-bd_dom_sf"/>
</dbReference>
<gene>
    <name evidence="2" type="ORF">H8L32_16965</name>
</gene>
<evidence type="ECO:0000259" key="1">
    <source>
        <dbReference type="PROSITE" id="PS50943"/>
    </source>
</evidence>
<proteinExistence type="predicted"/>
<dbReference type="SMART" id="SM00530">
    <property type="entry name" value="HTH_XRE"/>
    <property type="match status" value="1"/>
</dbReference>
<dbReference type="RefSeq" id="WP_186948448.1">
    <property type="nucleotide sequence ID" value="NZ_JACOGF010000008.1"/>
</dbReference>
<comment type="caution">
    <text evidence="2">The sequence shown here is derived from an EMBL/GenBank/DDBJ whole genome shotgun (WGS) entry which is preliminary data.</text>
</comment>
<evidence type="ECO:0000313" key="2">
    <source>
        <dbReference type="EMBL" id="MBC3919186.1"/>
    </source>
</evidence>